<accession>A0A6S6SUR3</accession>
<proteinExistence type="predicted"/>
<dbReference type="EMBL" id="CACVAS010000047">
    <property type="protein sequence ID" value="CAA6807045.1"/>
    <property type="molecule type" value="Genomic_DNA"/>
</dbReference>
<dbReference type="AlphaFoldDB" id="A0A6S6SUR3"/>
<organism evidence="1">
    <name type="scientific">uncultured Sulfurovum sp</name>
    <dbReference type="NCBI Taxonomy" id="269237"/>
    <lineage>
        <taxon>Bacteria</taxon>
        <taxon>Pseudomonadati</taxon>
        <taxon>Campylobacterota</taxon>
        <taxon>Epsilonproteobacteria</taxon>
        <taxon>Campylobacterales</taxon>
        <taxon>Sulfurovaceae</taxon>
        <taxon>Sulfurovum</taxon>
        <taxon>environmental samples</taxon>
    </lineage>
</organism>
<name>A0A6S6SUR3_9BACT</name>
<protein>
    <submittedName>
        <fullName evidence="1">Uncharacterized protein</fullName>
    </submittedName>
</protein>
<reference evidence="1" key="1">
    <citation type="submission" date="2020-01" db="EMBL/GenBank/DDBJ databases">
        <authorList>
            <person name="Meier V. D."/>
            <person name="Meier V D."/>
        </authorList>
    </citation>
    <scope>NUCLEOTIDE SEQUENCE</scope>
    <source>
        <strain evidence="1">HLG_WM_MAG_01</strain>
    </source>
</reference>
<evidence type="ECO:0000313" key="1">
    <source>
        <dbReference type="EMBL" id="CAA6807045.1"/>
    </source>
</evidence>
<sequence>MRDKWLERVEHVASETQNGHDEPMKLIMWNGRNQDLYISLCPASHNGGPSMRFERSGGCNTKNPRLMKHLTECYDAIADNEDTTPQKKLEECYDAMEELIQGRQNEDAEAVQKAYEKMKKLVMFKSL</sequence>
<gene>
    <name evidence="1" type="ORF">HELGO_WM3254</name>
</gene>